<accession>A0A0E0A9R6</accession>
<organism evidence="1">
    <name type="scientific">Oryza glumipatula</name>
    <dbReference type="NCBI Taxonomy" id="40148"/>
    <lineage>
        <taxon>Eukaryota</taxon>
        <taxon>Viridiplantae</taxon>
        <taxon>Streptophyta</taxon>
        <taxon>Embryophyta</taxon>
        <taxon>Tracheophyta</taxon>
        <taxon>Spermatophyta</taxon>
        <taxon>Magnoliopsida</taxon>
        <taxon>Liliopsida</taxon>
        <taxon>Poales</taxon>
        <taxon>Poaceae</taxon>
        <taxon>BOP clade</taxon>
        <taxon>Oryzoideae</taxon>
        <taxon>Oryzeae</taxon>
        <taxon>Oryzinae</taxon>
        <taxon>Oryza</taxon>
    </lineage>
</organism>
<protein>
    <submittedName>
        <fullName evidence="1">Uncharacterized protein</fullName>
    </submittedName>
</protein>
<dbReference type="HOGENOM" id="CLU_1333759_0_0_1"/>
<proteinExistence type="predicted"/>
<name>A0A0E0A9R6_9ORYZ</name>
<dbReference type="Proteomes" id="UP000026961">
    <property type="component" value="Chromosome 6"/>
</dbReference>
<dbReference type="AlphaFoldDB" id="A0A0E0A9R6"/>
<dbReference type="EnsemblPlants" id="OGLUM06G16170.1">
    <property type="protein sequence ID" value="OGLUM06G16170.1"/>
    <property type="gene ID" value="OGLUM06G16170"/>
</dbReference>
<dbReference type="Gramene" id="OGLUM06G16170.1">
    <property type="protein sequence ID" value="OGLUM06G16170.1"/>
    <property type="gene ID" value="OGLUM06G16170"/>
</dbReference>
<evidence type="ECO:0000313" key="2">
    <source>
        <dbReference type="Proteomes" id="UP000026961"/>
    </source>
</evidence>
<evidence type="ECO:0000313" key="1">
    <source>
        <dbReference type="EnsemblPlants" id="OGLUM06G16170.1"/>
    </source>
</evidence>
<sequence>MDGVVGGVNIDVGTRSVRTAPRRWRSLEHVRPAQWRRHTRPARQWRWLGARIFATMASSTSCSPSQLVTSAVNAPAKLLPACFFPASFFLAMMVSFVDSTADLNDGSWPQPARPRAARPPCRAGMEESHAFTASHRVTPLIAGSQLHADNLTKEERMEGERGKERETREGVRIAGHVEKGGCGSLAPCRVSNIAVLSRVRDNKYST</sequence>
<reference evidence="1" key="2">
    <citation type="submission" date="2018-05" db="EMBL/GenBank/DDBJ databases">
        <title>OgluRS3 (Oryza glumaepatula Reference Sequence Version 3).</title>
        <authorList>
            <person name="Zhang J."/>
            <person name="Kudrna D."/>
            <person name="Lee S."/>
            <person name="Talag J."/>
            <person name="Welchert J."/>
            <person name="Wing R.A."/>
        </authorList>
    </citation>
    <scope>NUCLEOTIDE SEQUENCE [LARGE SCALE GENOMIC DNA]</scope>
</reference>
<keyword evidence="2" id="KW-1185">Reference proteome</keyword>
<reference evidence="1" key="1">
    <citation type="submission" date="2015-04" db="UniProtKB">
        <authorList>
            <consortium name="EnsemblPlants"/>
        </authorList>
    </citation>
    <scope>IDENTIFICATION</scope>
</reference>